<dbReference type="SMART" id="SM00228">
    <property type="entry name" value="PDZ"/>
    <property type="match status" value="1"/>
</dbReference>
<feature type="signal peptide" evidence="2">
    <location>
        <begin position="1"/>
        <end position="20"/>
    </location>
</feature>
<protein>
    <recommendedName>
        <fullName evidence="3">PDZ domain-containing protein</fullName>
    </recommendedName>
</protein>
<feature type="domain" description="PDZ" evidence="3">
    <location>
        <begin position="35"/>
        <end position="112"/>
    </location>
</feature>
<comment type="caution">
    <text evidence="4">The sequence shown here is derived from an EMBL/GenBank/DDBJ whole genome shotgun (WGS) entry which is preliminary data.</text>
</comment>
<dbReference type="Proteomes" id="UP000318288">
    <property type="component" value="Unassembled WGS sequence"/>
</dbReference>
<keyword evidence="2" id="KW-0732">Signal</keyword>
<proteinExistence type="predicted"/>
<evidence type="ECO:0000259" key="3">
    <source>
        <dbReference type="SMART" id="SM00228"/>
    </source>
</evidence>
<dbReference type="InterPro" id="IPR036034">
    <property type="entry name" value="PDZ_sf"/>
</dbReference>
<dbReference type="EMBL" id="SJPW01000003">
    <property type="protein sequence ID" value="TWU57009.1"/>
    <property type="molecule type" value="Genomic_DNA"/>
</dbReference>
<dbReference type="RefSeq" id="WP_146458385.1">
    <property type="nucleotide sequence ID" value="NZ_SJPW01000003.1"/>
</dbReference>
<evidence type="ECO:0000313" key="4">
    <source>
        <dbReference type="EMBL" id="TWU57009.1"/>
    </source>
</evidence>
<dbReference type="InterPro" id="IPR001478">
    <property type="entry name" value="PDZ"/>
</dbReference>
<dbReference type="AlphaFoldDB" id="A0A5C6FBN1"/>
<accession>A0A5C6FBN1</accession>
<dbReference type="OrthoDB" id="289954at2"/>
<keyword evidence="5" id="KW-1185">Reference proteome</keyword>
<feature type="region of interest" description="Disordered" evidence="1">
    <location>
        <begin position="139"/>
        <end position="183"/>
    </location>
</feature>
<dbReference type="InterPro" id="IPR041489">
    <property type="entry name" value="PDZ_6"/>
</dbReference>
<evidence type="ECO:0000256" key="1">
    <source>
        <dbReference type="SAM" id="MobiDB-lite"/>
    </source>
</evidence>
<feature type="compositionally biased region" description="Low complexity" evidence="1">
    <location>
        <begin position="153"/>
        <end position="180"/>
    </location>
</feature>
<evidence type="ECO:0000256" key="2">
    <source>
        <dbReference type="SAM" id="SignalP"/>
    </source>
</evidence>
<dbReference type="Gene3D" id="2.30.42.10">
    <property type="match status" value="1"/>
</dbReference>
<name>A0A5C6FBN1_9BACT</name>
<sequence precursor="true">MKRFLIAAALLAFTTNTLPAQDAPAPPVAEAPVADEWGMTLTEMPELLRMHLPLLRPHKGMVVESVAEGSRAAELGLRVGDILTEIDQRPVQAASDLGNANPRIGLMVIRRGVPKMLVAGMGNRPGAMLPNVNRFPVIQPNRPAMGRSFSPLGTSPGTRSSASSSVSSSVSGNGESVSVSQNGDQIMLDIASSDPNVGRVRMSGTIAEIQDQLENGELSDGAKAAVRRALRGTP</sequence>
<reference evidence="4 5" key="1">
    <citation type="submission" date="2019-02" db="EMBL/GenBank/DDBJ databases">
        <title>Deep-cultivation of Planctomycetes and their phenomic and genomic characterization uncovers novel biology.</title>
        <authorList>
            <person name="Wiegand S."/>
            <person name="Jogler M."/>
            <person name="Boedeker C."/>
            <person name="Pinto D."/>
            <person name="Vollmers J."/>
            <person name="Rivas-Marin E."/>
            <person name="Kohn T."/>
            <person name="Peeters S.H."/>
            <person name="Heuer A."/>
            <person name="Rast P."/>
            <person name="Oberbeckmann S."/>
            <person name="Bunk B."/>
            <person name="Jeske O."/>
            <person name="Meyerdierks A."/>
            <person name="Storesund J.E."/>
            <person name="Kallscheuer N."/>
            <person name="Luecker S."/>
            <person name="Lage O.M."/>
            <person name="Pohl T."/>
            <person name="Merkel B.J."/>
            <person name="Hornburger P."/>
            <person name="Mueller R.-W."/>
            <person name="Bruemmer F."/>
            <person name="Labrenz M."/>
            <person name="Spormann A.M."/>
            <person name="Op Den Camp H."/>
            <person name="Overmann J."/>
            <person name="Amann R."/>
            <person name="Jetten M.S.M."/>
            <person name="Mascher T."/>
            <person name="Medema M.H."/>
            <person name="Devos D.P."/>
            <person name="Kaster A.-K."/>
            <person name="Ovreas L."/>
            <person name="Rohde M."/>
            <person name="Galperin M.Y."/>
            <person name="Jogler C."/>
        </authorList>
    </citation>
    <scope>NUCLEOTIDE SEQUENCE [LARGE SCALE GENOMIC DNA]</scope>
    <source>
        <strain evidence="4 5">Poly51</strain>
    </source>
</reference>
<gene>
    <name evidence="4" type="ORF">Poly51_29300</name>
</gene>
<evidence type="ECO:0000313" key="5">
    <source>
        <dbReference type="Proteomes" id="UP000318288"/>
    </source>
</evidence>
<dbReference type="SUPFAM" id="SSF50156">
    <property type="entry name" value="PDZ domain-like"/>
    <property type="match status" value="1"/>
</dbReference>
<organism evidence="4 5">
    <name type="scientific">Rubripirellula tenax</name>
    <dbReference type="NCBI Taxonomy" id="2528015"/>
    <lineage>
        <taxon>Bacteria</taxon>
        <taxon>Pseudomonadati</taxon>
        <taxon>Planctomycetota</taxon>
        <taxon>Planctomycetia</taxon>
        <taxon>Pirellulales</taxon>
        <taxon>Pirellulaceae</taxon>
        <taxon>Rubripirellula</taxon>
    </lineage>
</organism>
<feature type="chain" id="PRO_5023116393" description="PDZ domain-containing protein" evidence="2">
    <location>
        <begin position="21"/>
        <end position="234"/>
    </location>
</feature>
<dbReference type="Pfam" id="PF17820">
    <property type="entry name" value="PDZ_6"/>
    <property type="match status" value="1"/>
</dbReference>